<dbReference type="Proteomes" id="UP000683493">
    <property type="component" value="Chromosome"/>
</dbReference>
<protein>
    <submittedName>
        <fullName evidence="1">MoaD/ThiS family protein</fullName>
    </submittedName>
</protein>
<name>A0ABX8JCS7_9BACT</name>
<dbReference type="Pfam" id="PF02597">
    <property type="entry name" value="ThiS"/>
    <property type="match status" value="1"/>
</dbReference>
<accession>A0ABX8JCS7</accession>
<keyword evidence="2" id="KW-1185">Reference proteome</keyword>
<dbReference type="InterPro" id="IPR003749">
    <property type="entry name" value="ThiS/MoaD-like"/>
</dbReference>
<proteinExistence type="predicted"/>
<dbReference type="EMBL" id="CP076724">
    <property type="protein sequence ID" value="QWV96214.1"/>
    <property type="molecule type" value="Genomic_DNA"/>
</dbReference>
<organism evidence="1 2">
    <name type="scientific">Geomonas diazotrophica</name>
    <dbReference type="NCBI Taxonomy" id="2843197"/>
    <lineage>
        <taxon>Bacteria</taxon>
        <taxon>Pseudomonadati</taxon>
        <taxon>Thermodesulfobacteriota</taxon>
        <taxon>Desulfuromonadia</taxon>
        <taxon>Geobacterales</taxon>
        <taxon>Geobacteraceae</taxon>
        <taxon>Geomonas</taxon>
    </lineage>
</organism>
<reference evidence="1 2" key="1">
    <citation type="submission" date="2021-06" db="EMBL/GenBank/DDBJ databases">
        <title>Gemonas diversity in paddy soil.</title>
        <authorList>
            <person name="Liu G."/>
        </authorList>
    </citation>
    <scope>NUCLEOTIDE SEQUENCE [LARGE SCALE GENOMIC DNA]</scope>
    <source>
        <strain evidence="1 2">RG29</strain>
    </source>
</reference>
<sequence>MKITLKLFATFRNGRFKVAEQELPEGTDVRQVVLGLGLTEEEIGIVMLNGRHGELDSTLSHGDTLSLFPLVGGG</sequence>
<evidence type="ECO:0000313" key="1">
    <source>
        <dbReference type="EMBL" id="QWV96214.1"/>
    </source>
</evidence>
<evidence type="ECO:0000313" key="2">
    <source>
        <dbReference type="Proteomes" id="UP000683493"/>
    </source>
</evidence>
<gene>
    <name evidence="1" type="ORF">KP005_12570</name>
</gene>